<feature type="transmembrane region" description="Helical" evidence="1">
    <location>
        <begin position="5"/>
        <end position="27"/>
    </location>
</feature>
<reference evidence="2 4" key="2">
    <citation type="journal article" date="2012" name="J. Proteome Res.">
        <title>Application of Spiroplasma melliferum proteogenomic profiling for the discovery of virulence factors and pathogenicity mechanisms in host-associated spiroplasmas.</title>
        <authorList>
            <person name="Alexeev D."/>
            <person name="Kostrjukova E."/>
            <person name="Aliper A."/>
            <person name="Popenko A."/>
            <person name="Bazaleev N."/>
            <person name="Tyakht A."/>
            <person name="Selezneva O."/>
            <person name="Akopian T."/>
            <person name="Prichodko E."/>
            <person name="Kondratov I."/>
            <person name="Chukin M."/>
            <person name="Demina I."/>
            <person name="Galyamina M."/>
            <person name="Kamashev D."/>
            <person name="Vanyushkina A."/>
            <person name="Ladygina V."/>
            <person name="Levitskii S."/>
            <person name="Lazarev V."/>
            <person name="Govorun V."/>
        </authorList>
    </citation>
    <scope>NUCLEOTIDE SEQUENCE [LARGE SCALE GENOMIC DNA]</scope>
    <source>
        <strain evidence="2 4">KC3</strain>
    </source>
</reference>
<accession>A0AAI9X1D3</accession>
<evidence type="ECO:0000313" key="3">
    <source>
        <dbReference type="EMBL" id="KAI93172.1"/>
    </source>
</evidence>
<reference evidence="2" key="3">
    <citation type="submission" date="2014-02" db="EMBL/GenBank/DDBJ databases">
        <authorList>
            <person name="Alexeev D."/>
            <person name="Kostrjukova E."/>
            <person name="Aliper A."/>
            <person name="Popenko A."/>
            <person name="Bazaleev N."/>
            <person name="Tyakht A."/>
            <person name="Selezneva O."/>
            <person name="Akopian T."/>
            <person name="Prichodko E."/>
            <person name="Kondratov I."/>
            <person name="Chukin M."/>
            <person name="Demina I."/>
            <person name="Galyamina M."/>
            <person name="Kamashev D."/>
            <person name="Vanyushkina A."/>
            <person name="Ladygina V."/>
            <person name="Levitskii S."/>
            <person name="Lazarev V."/>
            <person name="Govorun V."/>
            <person name="Babenko V."/>
            <person name="Manolov A."/>
        </authorList>
    </citation>
    <scope>NUCLEOTIDE SEQUENCE</scope>
    <source>
        <strain evidence="2">KC3</strain>
    </source>
</reference>
<dbReference type="Proteomes" id="UP000004057">
    <property type="component" value="Unassembled WGS sequence"/>
</dbReference>
<evidence type="ECO:0000256" key="1">
    <source>
        <dbReference type="SAM" id="Phobius"/>
    </source>
</evidence>
<evidence type="ECO:0000313" key="2">
    <source>
        <dbReference type="EMBL" id="KAI93112.1"/>
    </source>
</evidence>
<reference evidence="2" key="1">
    <citation type="submission" date="2011-10" db="EMBL/GenBank/DDBJ databases">
        <authorList>
            <person name="Alexeev D.G."/>
            <person name="Kostrjukova E.S."/>
            <person name="Lazarev V.N."/>
            <person name="Selezneva O.B."/>
            <person name="Akopian T.A."/>
            <person name="Prichodko E.A."/>
            <person name="Larin A.K."/>
            <person name="Chukin M.M."/>
            <person name="Kondratov I.G."/>
            <person name="Ladygina V.G."/>
            <person name="Bazaleev N.A."/>
            <person name="Aliper A.M."/>
            <person name="Popenko A.S."/>
            <person name="Govorun V.M."/>
        </authorList>
    </citation>
    <scope>NUCLEOTIDE SEQUENCE</scope>
    <source>
        <strain evidence="2">KC3</strain>
    </source>
</reference>
<keyword evidence="1" id="KW-1133">Transmembrane helix</keyword>
<comment type="caution">
    <text evidence="2">The sequence shown here is derived from an EMBL/GenBank/DDBJ whole genome shotgun (WGS) entry which is preliminary data.</text>
</comment>
<dbReference type="RefSeq" id="WP_004027688.1">
    <property type="nucleotide sequence ID" value="NZ_AGBZ02000001.1"/>
</dbReference>
<feature type="transmembrane region" description="Helical" evidence="1">
    <location>
        <begin position="440"/>
        <end position="464"/>
    </location>
</feature>
<dbReference type="EMBL" id="AGBZ02000001">
    <property type="protein sequence ID" value="KAI93112.1"/>
    <property type="molecule type" value="Genomic_DNA"/>
</dbReference>
<dbReference type="Pfam" id="PF12461">
    <property type="entry name" value="DUF3688"/>
    <property type="match status" value="1"/>
</dbReference>
<proteinExistence type="predicted"/>
<name>A0AAI9X1D3_SPIME</name>
<keyword evidence="1" id="KW-0812">Transmembrane</keyword>
<dbReference type="EMBL" id="AGBZ02000001">
    <property type="protein sequence ID" value="KAI93172.1"/>
    <property type="molecule type" value="Genomic_DNA"/>
</dbReference>
<protein>
    <submittedName>
        <fullName evidence="2">Membrane protein</fullName>
    </submittedName>
</protein>
<dbReference type="AlphaFoldDB" id="A0AAI9X1D3"/>
<keyword evidence="1" id="KW-0472">Membrane</keyword>
<dbReference type="InterPro" id="IPR022160">
    <property type="entry name" value="Phage_1-C74_Orf1"/>
</dbReference>
<evidence type="ECO:0000313" key="4">
    <source>
        <dbReference type="Proteomes" id="UP000004057"/>
    </source>
</evidence>
<sequence length="467" mass="55244">MRKRLLDVFIVFYLIFGWIFLFCGTVTTNNFSNTYKLYLKNNDTFKELTYDKANEYDFQSTLMLRQDYFMQGLDPSNYAFSFGIKLGGWDGLSADKNDNNYWFKLFTTNYRSYEITWNSQDISKGWQGKLILDNDSTGRFLKIIVYKNKIKYDFIFNIDIFEYLFFPIVSNQSYRHFDLNYLIFNSNYKNLINMDIIKNSNSQYFINDVKQDTFSLESFFQILDYFYSNILRVIFDISNFKEFIYFNSSNENTGFAFFVKNGFLLYPKSMLFNILRFPDLSATYLNPIVNLYNAYNINVNQNYYSFFSNWQYQTDILPSNNDKYTQSIKLLDMTDKSKYQGFNLITFNAINIGKDSSISVNGFNFSLYNATDWNNEINNGNIWRIPYKSCSWYNLACHIQNAAIWLVNNLPGMKDVYNFINGIVHVFSNVSELFNNIGNLFAFDITFKIMLSSILVLAMVNGLLRYF</sequence>
<organism evidence="2 4">
    <name type="scientific">Spiroplasma melliferum KC3</name>
    <dbReference type="NCBI Taxonomy" id="570509"/>
    <lineage>
        <taxon>Bacteria</taxon>
        <taxon>Bacillati</taxon>
        <taxon>Mycoplasmatota</taxon>
        <taxon>Mollicutes</taxon>
        <taxon>Entomoplasmatales</taxon>
        <taxon>Spiroplasmataceae</taxon>
        <taxon>Spiroplasma</taxon>
    </lineage>
</organism>
<gene>
    <name evidence="2" type="ORF">SPM_000710</name>
    <name evidence="3" type="ORF">SPM_003255</name>
</gene>